<dbReference type="InterPro" id="IPR051929">
    <property type="entry name" value="VirAsm_ModProt"/>
</dbReference>
<dbReference type="GO" id="GO:0008235">
    <property type="term" value="F:metalloexopeptidase activity"/>
    <property type="evidence" value="ECO:0007669"/>
    <property type="project" value="TreeGrafter"/>
</dbReference>
<dbReference type="EMBL" id="BMJM01000003">
    <property type="protein sequence ID" value="GGE06056.1"/>
    <property type="molecule type" value="Genomic_DNA"/>
</dbReference>
<dbReference type="Gene3D" id="3.40.140.10">
    <property type="entry name" value="Cytidine Deaminase, domain 2"/>
    <property type="match status" value="1"/>
</dbReference>
<dbReference type="PANTHER" id="PTHR34858:SF1">
    <property type="entry name" value="CYSO-CYSTEINE PEPTIDASE"/>
    <property type="match status" value="1"/>
</dbReference>
<dbReference type="InterPro" id="IPR028090">
    <property type="entry name" value="JAB_dom_prok"/>
</dbReference>
<keyword evidence="3" id="KW-0378">Hydrolase</keyword>
<dbReference type="AlphaFoldDB" id="A0A916ZQ63"/>
<accession>A0A916ZQ63</accession>
<comment type="caution">
    <text evidence="7">The sequence shown here is derived from an EMBL/GenBank/DDBJ whole genome shotgun (WGS) entry which is preliminary data.</text>
</comment>
<dbReference type="SUPFAM" id="SSF102712">
    <property type="entry name" value="JAB1/MPN domain"/>
    <property type="match status" value="1"/>
</dbReference>
<evidence type="ECO:0000313" key="7">
    <source>
        <dbReference type="EMBL" id="GGE06056.1"/>
    </source>
</evidence>
<keyword evidence="4" id="KW-0862">Zinc</keyword>
<dbReference type="PROSITE" id="PS50249">
    <property type="entry name" value="MPN"/>
    <property type="match status" value="1"/>
</dbReference>
<evidence type="ECO:0000256" key="5">
    <source>
        <dbReference type="ARBA" id="ARBA00023049"/>
    </source>
</evidence>
<protein>
    <recommendedName>
        <fullName evidence="6">MPN domain-containing protein</fullName>
    </recommendedName>
</protein>
<reference evidence="7" key="1">
    <citation type="journal article" date="2014" name="Int. J. Syst. Evol. Microbiol.">
        <title>Complete genome sequence of Corynebacterium casei LMG S-19264T (=DSM 44701T), isolated from a smear-ripened cheese.</title>
        <authorList>
            <consortium name="US DOE Joint Genome Institute (JGI-PGF)"/>
            <person name="Walter F."/>
            <person name="Albersmeier A."/>
            <person name="Kalinowski J."/>
            <person name="Ruckert C."/>
        </authorList>
    </citation>
    <scope>NUCLEOTIDE SEQUENCE</scope>
    <source>
        <strain evidence="7">CGMCC 1.15519</strain>
    </source>
</reference>
<feature type="domain" description="MPN" evidence="6">
    <location>
        <begin position="3"/>
        <end position="134"/>
    </location>
</feature>
<name>A0A916ZQ63_9SPHN</name>
<evidence type="ECO:0000256" key="1">
    <source>
        <dbReference type="ARBA" id="ARBA00022670"/>
    </source>
</evidence>
<dbReference type="CDD" id="cd08070">
    <property type="entry name" value="MPN_like"/>
    <property type="match status" value="1"/>
</dbReference>
<dbReference type="PANTHER" id="PTHR34858">
    <property type="entry name" value="CYSO-CYSTEINE PEPTIDASE"/>
    <property type="match status" value="1"/>
</dbReference>
<dbReference type="RefSeq" id="WP_188761891.1">
    <property type="nucleotide sequence ID" value="NZ_BMJM01000003.1"/>
</dbReference>
<keyword evidence="8" id="KW-1185">Reference proteome</keyword>
<dbReference type="GO" id="GO:0008270">
    <property type="term" value="F:zinc ion binding"/>
    <property type="evidence" value="ECO:0007669"/>
    <property type="project" value="TreeGrafter"/>
</dbReference>
<keyword evidence="5" id="KW-0482">Metalloprotease</keyword>
<reference evidence="7" key="2">
    <citation type="submission" date="2020-09" db="EMBL/GenBank/DDBJ databases">
        <authorList>
            <person name="Sun Q."/>
            <person name="Zhou Y."/>
        </authorList>
    </citation>
    <scope>NUCLEOTIDE SEQUENCE</scope>
    <source>
        <strain evidence="7">CGMCC 1.15519</strain>
    </source>
</reference>
<keyword evidence="1" id="KW-0645">Protease</keyword>
<evidence type="ECO:0000259" key="6">
    <source>
        <dbReference type="PROSITE" id="PS50249"/>
    </source>
</evidence>
<sequence length="142" mass="15066">MIVRIASGVLESLRAAASAVHPNECCGLITGKPGLIEAIVPARNVSPHPATSFEIDPGILLKTHRDVRAVQRQVLGHYHSHPNGSTEPSPRDAARATHNGQLSIIIAAGNITGWEVVAQQNQDDPESDAVHGRFVPVKLLGV</sequence>
<evidence type="ECO:0000256" key="3">
    <source>
        <dbReference type="ARBA" id="ARBA00022801"/>
    </source>
</evidence>
<evidence type="ECO:0000256" key="4">
    <source>
        <dbReference type="ARBA" id="ARBA00022833"/>
    </source>
</evidence>
<proteinExistence type="predicted"/>
<gene>
    <name evidence="7" type="ORF">GCM10011529_10530</name>
</gene>
<evidence type="ECO:0000313" key="8">
    <source>
        <dbReference type="Proteomes" id="UP000635071"/>
    </source>
</evidence>
<keyword evidence="2" id="KW-0479">Metal-binding</keyword>
<dbReference type="Pfam" id="PF14464">
    <property type="entry name" value="Prok-JAB"/>
    <property type="match status" value="1"/>
</dbReference>
<dbReference type="Proteomes" id="UP000635071">
    <property type="component" value="Unassembled WGS sequence"/>
</dbReference>
<organism evidence="7 8">
    <name type="scientific">Sandarakinorhabdus glacialis</name>
    <dbReference type="NCBI Taxonomy" id="1614636"/>
    <lineage>
        <taxon>Bacteria</taxon>
        <taxon>Pseudomonadati</taxon>
        <taxon>Pseudomonadota</taxon>
        <taxon>Alphaproteobacteria</taxon>
        <taxon>Sphingomonadales</taxon>
        <taxon>Sphingosinicellaceae</taxon>
        <taxon>Sandarakinorhabdus</taxon>
    </lineage>
</organism>
<dbReference type="InterPro" id="IPR037518">
    <property type="entry name" value="MPN"/>
</dbReference>
<dbReference type="GO" id="GO:0006508">
    <property type="term" value="P:proteolysis"/>
    <property type="evidence" value="ECO:0007669"/>
    <property type="project" value="UniProtKB-KW"/>
</dbReference>
<evidence type="ECO:0000256" key="2">
    <source>
        <dbReference type="ARBA" id="ARBA00022723"/>
    </source>
</evidence>